<sequence>MLNGVDLASPYQTGFPNLGQDFVIIKFTEGHITLIPIEKRKNKN</sequence>
<organism evidence="1 2">
    <name type="scientific">Lactobacillus xylocopicola</name>
    <dbReference type="NCBI Taxonomy" id="2976676"/>
    <lineage>
        <taxon>Bacteria</taxon>
        <taxon>Bacillati</taxon>
        <taxon>Bacillota</taxon>
        <taxon>Bacilli</taxon>
        <taxon>Lactobacillales</taxon>
        <taxon>Lactobacillaceae</taxon>
        <taxon>Lactobacillus</taxon>
    </lineage>
</organism>
<reference evidence="1 2" key="1">
    <citation type="journal article" date="2023" name="Microbiol. Spectr.">
        <title>Symbiosis of Carpenter Bees with Uncharacterized Lactic Acid Bacteria Showing NAD Auxotrophy.</title>
        <authorList>
            <person name="Kawasaki S."/>
            <person name="Ozawa K."/>
            <person name="Mori T."/>
            <person name="Yamamoto A."/>
            <person name="Ito M."/>
            <person name="Ohkuma M."/>
            <person name="Sakamoto M."/>
            <person name="Matsutani M."/>
        </authorList>
    </citation>
    <scope>NUCLEOTIDE SEQUENCE [LARGE SCALE GENOMIC DNA]</scope>
    <source>
        <strain evidence="1 2">Kim32-2</strain>
    </source>
</reference>
<dbReference type="EMBL" id="AP026803">
    <property type="protein sequence ID" value="BDR61156.1"/>
    <property type="molecule type" value="Genomic_DNA"/>
</dbReference>
<gene>
    <name evidence="1" type="ORF">KIM322_14170</name>
</gene>
<accession>A0ABM8BIN9</accession>
<proteinExistence type="predicted"/>
<protein>
    <submittedName>
        <fullName evidence="1">Uncharacterized protein</fullName>
    </submittedName>
</protein>
<name>A0ABM8BIN9_9LACO</name>
<dbReference type="Proteomes" id="UP001321741">
    <property type="component" value="Chromosome"/>
</dbReference>
<evidence type="ECO:0000313" key="1">
    <source>
        <dbReference type="EMBL" id="BDR61156.1"/>
    </source>
</evidence>
<keyword evidence="2" id="KW-1185">Reference proteome</keyword>
<evidence type="ECO:0000313" key="2">
    <source>
        <dbReference type="Proteomes" id="UP001321741"/>
    </source>
</evidence>